<evidence type="ECO:0000256" key="1">
    <source>
        <dbReference type="SAM" id="Phobius"/>
    </source>
</evidence>
<feature type="transmembrane region" description="Helical" evidence="1">
    <location>
        <begin position="12"/>
        <end position="30"/>
    </location>
</feature>
<feature type="transmembrane region" description="Helical" evidence="1">
    <location>
        <begin position="172"/>
        <end position="193"/>
    </location>
</feature>
<protein>
    <submittedName>
        <fullName evidence="2">Uncharacterized membrane protein YoaK (UPF0700 family)</fullName>
    </submittedName>
</protein>
<dbReference type="PANTHER" id="PTHR37314">
    <property type="entry name" value="SLR0142 PROTEIN"/>
    <property type="match status" value="1"/>
</dbReference>
<comment type="caution">
    <text evidence="2">The sequence shown here is derived from an EMBL/GenBank/DDBJ whole genome shotgun (WGS) entry which is preliminary data.</text>
</comment>
<name>A0ABT9YU10_9STRE</name>
<dbReference type="PANTHER" id="PTHR37314:SF4">
    <property type="entry name" value="UPF0700 TRANSMEMBRANE PROTEIN YOAK"/>
    <property type="match status" value="1"/>
</dbReference>
<keyword evidence="3" id="KW-1185">Reference proteome</keyword>
<dbReference type="EMBL" id="JAUSTM010000031">
    <property type="protein sequence ID" value="MDQ0223482.1"/>
    <property type="molecule type" value="Genomic_DNA"/>
</dbReference>
<dbReference type="RefSeq" id="WP_307122623.1">
    <property type="nucleotide sequence ID" value="NZ_JAUSTM010000031.1"/>
</dbReference>
<organism evidence="2 3">
    <name type="scientific">Streptococcus moroccensis</name>
    <dbReference type="NCBI Taxonomy" id="1451356"/>
    <lineage>
        <taxon>Bacteria</taxon>
        <taxon>Bacillati</taxon>
        <taxon>Bacillota</taxon>
        <taxon>Bacilli</taxon>
        <taxon>Lactobacillales</taxon>
        <taxon>Streptococcaceae</taxon>
        <taxon>Streptococcus</taxon>
    </lineage>
</organism>
<feature type="transmembrane region" description="Helical" evidence="1">
    <location>
        <begin position="100"/>
        <end position="128"/>
    </location>
</feature>
<reference evidence="2 3" key="1">
    <citation type="submission" date="2023-07" db="EMBL/GenBank/DDBJ databases">
        <title>Genomic Encyclopedia of Type Strains, Phase IV (KMG-IV): sequencing the most valuable type-strain genomes for metagenomic binning, comparative biology and taxonomic classification.</title>
        <authorList>
            <person name="Goeker M."/>
        </authorList>
    </citation>
    <scope>NUCLEOTIDE SEQUENCE [LARGE SCALE GENOMIC DNA]</scope>
    <source>
        <strain evidence="2 3">DSM 105143</strain>
    </source>
</reference>
<dbReference type="Proteomes" id="UP001223079">
    <property type="component" value="Unassembled WGS sequence"/>
</dbReference>
<evidence type="ECO:0000313" key="2">
    <source>
        <dbReference type="EMBL" id="MDQ0223482.1"/>
    </source>
</evidence>
<dbReference type="InterPro" id="IPR010699">
    <property type="entry name" value="DUF1275"/>
</dbReference>
<evidence type="ECO:0000313" key="3">
    <source>
        <dbReference type="Proteomes" id="UP001223079"/>
    </source>
</evidence>
<feature type="transmembrane region" description="Helical" evidence="1">
    <location>
        <begin position="60"/>
        <end position="80"/>
    </location>
</feature>
<gene>
    <name evidence="2" type="ORF">J2S23_002059</name>
</gene>
<accession>A0ABT9YU10</accession>
<keyword evidence="1" id="KW-0812">Transmembrane</keyword>
<feature type="transmembrane region" description="Helical" evidence="1">
    <location>
        <begin position="199"/>
        <end position="216"/>
    </location>
</feature>
<keyword evidence="1" id="KW-0472">Membrane</keyword>
<sequence length="223" mass="25171">MTKKSYRLYEGLRVATLLTFVSGYIDAFTFHTQGKRFAAVQTGNLIYFALAIADQHWVRVLDYAVPLLVFSFGQWLNYAIRQKIMASPLRWHAFSSKMMLAILTLTVLFTHHLPPVLTIIGLSLFASIQVDTFKRLRGAPYGNVMMTGNIKNAAHLMGKGIMEGNPRLRHEALLIYSVMFSFVIGIITSSYLTKQFGETALAFALLPVILLNYWLGNEKTQTL</sequence>
<dbReference type="Pfam" id="PF06912">
    <property type="entry name" value="DUF1275"/>
    <property type="match status" value="1"/>
</dbReference>
<proteinExistence type="predicted"/>
<keyword evidence="1" id="KW-1133">Transmembrane helix</keyword>